<feature type="domain" description="Cation-transporting P-type ATPase N-terminal" evidence="14">
    <location>
        <begin position="34"/>
        <end position="106"/>
    </location>
</feature>
<dbReference type="Gene3D" id="3.40.50.1000">
    <property type="entry name" value="HAD superfamily/HAD-like"/>
    <property type="match status" value="1"/>
</dbReference>
<gene>
    <name evidence="15" type="ORF">SEV965_LOCUS25477</name>
</gene>
<dbReference type="SFLD" id="SFLDF00027">
    <property type="entry name" value="p-type_atpase"/>
    <property type="match status" value="1"/>
</dbReference>
<dbReference type="PROSITE" id="PS00154">
    <property type="entry name" value="ATPASE_E1_E2"/>
    <property type="match status" value="1"/>
</dbReference>
<dbReference type="CDD" id="cd02076">
    <property type="entry name" value="P-type_ATPase_H"/>
    <property type="match status" value="1"/>
</dbReference>
<evidence type="ECO:0000256" key="7">
    <source>
        <dbReference type="ARBA" id="ARBA00022840"/>
    </source>
</evidence>
<dbReference type="InterPro" id="IPR023214">
    <property type="entry name" value="HAD_sf"/>
</dbReference>
<protein>
    <recommendedName>
        <fullName evidence="12">Plasma membrane ATPase</fullName>
        <ecNumber evidence="12">7.1.2.1</ecNumber>
    </recommendedName>
</protein>
<dbReference type="EC" id="7.1.2.1" evidence="12"/>
<evidence type="ECO:0000256" key="3">
    <source>
        <dbReference type="ARBA" id="ARBA00022553"/>
    </source>
</evidence>
<accession>A0A815CLB2</accession>
<dbReference type="SFLD" id="SFLDS00003">
    <property type="entry name" value="Haloacid_Dehalogenase"/>
    <property type="match status" value="1"/>
</dbReference>
<keyword evidence="8 12" id="KW-0460">Magnesium</keyword>
<dbReference type="SUPFAM" id="SSF81653">
    <property type="entry name" value="Calcium ATPase, transduction domain A"/>
    <property type="match status" value="1"/>
</dbReference>
<keyword evidence="12" id="KW-0813">Transport</keyword>
<evidence type="ECO:0000256" key="1">
    <source>
        <dbReference type="ARBA" id="ARBA00004141"/>
    </source>
</evidence>
<proteinExistence type="inferred from homology"/>
<feature type="transmembrane region" description="Helical" evidence="12">
    <location>
        <begin position="668"/>
        <end position="690"/>
    </location>
</feature>
<dbReference type="SUPFAM" id="SSF56784">
    <property type="entry name" value="HAD-like"/>
    <property type="match status" value="1"/>
</dbReference>
<evidence type="ECO:0000256" key="5">
    <source>
        <dbReference type="ARBA" id="ARBA00022723"/>
    </source>
</evidence>
<feature type="transmembrane region" description="Helical" evidence="12">
    <location>
        <begin position="733"/>
        <end position="755"/>
    </location>
</feature>
<dbReference type="InterPro" id="IPR001757">
    <property type="entry name" value="P_typ_ATPase"/>
</dbReference>
<dbReference type="InterPro" id="IPR059000">
    <property type="entry name" value="ATPase_P-type_domA"/>
</dbReference>
<dbReference type="InterPro" id="IPR036412">
    <property type="entry name" value="HAD-like_sf"/>
</dbReference>
<keyword evidence="12" id="KW-0406">Ion transport</keyword>
<keyword evidence="3" id="KW-0597">Phosphoprotein</keyword>
<feature type="transmembrane region" description="Helical" evidence="12">
    <location>
        <begin position="117"/>
        <end position="133"/>
    </location>
</feature>
<evidence type="ECO:0000256" key="11">
    <source>
        <dbReference type="ARBA" id="ARBA00023136"/>
    </source>
</evidence>
<comment type="similarity">
    <text evidence="2 12">Belongs to the cation transport ATPase (P-type) (TC 3.A.3) family. Type IIIA subfamily.</text>
</comment>
<sequence length="1011" mass="112393">MGENPSDKCTIIDIPENPLRTITVKDLYEGEKYDFSQMDEKDVFNLLESSRDGLNDDQVIERLEKFGPNNIEEKKNNSILKFFSYMWNPLSWVMEIAAIVSIALSNGGGEPPNWPDFVGIVLLLFVNSTISFIEERNAGNAVKALQASLAPEAKVKHNGEWKVLEASDLVPGDIINLKLGDVVPADGRVIAVHGQLLMDQAALTGESLPVKKEVGDEILSGAVCKQGEAQAIVIGTGKYSFMGKTIGLVGSQDDTAHLQRVMGRIGMFCICWIAVFIIAQILVMYVGFRYEYRRGMNNLIVALVGGVPTAMPTVLTVTLALGARQLSKQKAIVTHVSVVEELAAVTILCSDKTGTLTLNKLVIDRQTLKQYSDIEPDDIIHYAAMASRTEHQDAIDACITEAFGDIKKIREGIEELHFKPFNPIDKRTAITYRTISDGKVHRISKGMSRIILELCTRDKTEKLIEQLQNDVNEFAERGLRSLAVAIEDVPSGDVDGIGNGFKLIGLLPIYDPPRNDTKETIERAIELGVKVKMVTGDQLAIAKETGRRLGIGDNMFLSKVLKDGPPQGSVYQDIDDLILHADGFAGVYPEHKYEIVERLQNMGHMIAMTGDGVNDAPALKKANVGIAVADASDAARSAADIVLTEPGLSVVIEAILSARKIFQCMRNYSVYTSSMTVHLLVGYSVLLFAFQFDFPSFMLLVLTLLNNVTMMTISKDRVDPSPYPTRWLLSDVFVHASVYGIYSAILTVTFFIMIIKTSFFQDKFGVEKIQYRPLDGPNPGWNDPVLNSIIYLQSSVMSQALIFITRSRTFFFLDRPSFMLIFAFTIAQIIATVIAVYANWRFASVTGCGWTWAGIVWIWNIIWFFPFDLIKFALAAYFEPKKKLVSEEILQSQPSTPEQRIRRKHMIAAQKESSSSVQRRSSTSSDERNSTVEDSIVEAVGKYFSPHTNHLSTPQYQRRSLARRLAGKNDNFCRVSTDPDDLKRFSSVQTHHASKLLKAKAKQLEDQATSV</sequence>
<dbReference type="Pfam" id="PF00690">
    <property type="entry name" value="Cation_ATPase_N"/>
    <property type="match status" value="1"/>
</dbReference>
<evidence type="ECO:0000313" key="15">
    <source>
        <dbReference type="EMBL" id="CAF1285273.1"/>
    </source>
</evidence>
<organism evidence="15 16">
    <name type="scientific">Rotaria sordida</name>
    <dbReference type="NCBI Taxonomy" id="392033"/>
    <lineage>
        <taxon>Eukaryota</taxon>
        <taxon>Metazoa</taxon>
        <taxon>Spiralia</taxon>
        <taxon>Gnathifera</taxon>
        <taxon>Rotifera</taxon>
        <taxon>Eurotatoria</taxon>
        <taxon>Bdelloidea</taxon>
        <taxon>Philodinida</taxon>
        <taxon>Philodinidae</taxon>
        <taxon>Rotaria</taxon>
    </lineage>
</organism>
<dbReference type="NCBIfam" id="TIGR01494">
    <property type="entry name" value="ATPase_P-type"/>
    <property type="match status" value="2"/>
</dbReference>
<dbReference type="SUPFAM" id="SSF81665">
    <property type="entry name" value="Calcium ATPase, transmembrane domain M"/>
    <property type="match status" value="1"/>
</dbReference>
<keyword evidence="10 12" id="KW-1133">Transmembrane helix</keyword>
<dbReference type="SFLD" id="SFLDG00002">
    <property type="entry name" value="C1.7:_P-type_atpase_like"/>
    <property type="match status" value="1"/>
</dbReference>
<keyword evidence="11 12" id="KW-0472">Membrane</keyword>
<dbReference type="GO" id="GO:0046872">
    <property type="term" value="F:metal ion binding"/>
    <property type="evidence" value="ECO:0007669"/>
    <property type="project" value="UniProtKB-KW"/>
</dbReference>
<feature type="region of interest" description="Disordered" evidence="13">
    <location>
        <begin position="907"/>
        <end position="931"/>
    </location>
</feature>
<dbReference type="Gene3D" id="3.40.1110.10">
    <property type="entry name" value="Calcium-transporting ATPase, cytoplasmic domain N"/>
    <property type="match status" value="1"/>
</dbReference>
<evidence type="ECO:0000256" key="13">
    <source>
        <dbReference type="SAM" id="MobiDB-lite"/>
    </source>
</evidence>
<evidence type="ECO:0000256" key="4">
    <source>
        <dbReference type="ARBA" id="ARBA00022692"/>
    </source>
</evidence>
<name>A0A815CLB2_9BILA</name>
<evidence type="ECO:0000256" key="9">
    <source>
        <dbReference type="ARBA" id="ARBA00022967"/>
    </source>
</evidence>
<evidence type="ECO:0000256" key="12">
    <source>
        <dbReference type="RuleBase" id="RU362083"/>
    </source>
</evidence>
<dbReference type="GO" id="GO:0016887">
    <property type="term" value="F:ATP hydrolysis activity"/>
    <property type="evidence" value="ECO:0007669"/>
    <property type="project" value="InterPro"/>
</dbReference>
<feature type="transmembrane region" description="Helical" evidence="12">
    <location>
        <begin position="850"/>
        <end position="874"/>
    </location>
</feature>
<dbReference type="GO" id="GO:0005524">
    <property type="term" value="F:ATP binding"/>
    <property type="evidence" value="ECO:0007669"/>
    <property type="project" value="UniProtKB-UniRule"/>
</dbReference>
<dbReference type="FunFam" id="2.70.150.10:FF:000042">
    <property type="entry name" value="Plasma membrane ATPase"/>
    <property type="match status" value="1"/>
</dbReference>
<dbReference type="PANTHER" id="PTHR42861">
    <property type="entry name" value="CALCIUM-TRANSPORTING ATPASE"/>
    <property type="match status" value="1"/>
</dbReference>
<dbReference type="Pfam" id="PF00122">
    <property type="entry name" value="E1-E2_ATPase"/>
    <property type="match status" value="1"/>
</dbReference>
<dbReference type="EMBL" id="CAJNOU010002057">
    <property type="protein sequence ID" value="CAF1285273.1"/>
    <property type="molecule type" value="Genomic_DNA"/>
</dbReference>
<dbReference type="FunFam" id="3.40.50.1000:FF:000211">
    <property type="entry name" value="Plasma membrane ATPase"/>
    <property type="match status" value="1"/>
</dbReference>
<dbReference type="GO" id="GO:0005886">
    <property type="term" value="C:plasma membrane"/>
    <property type="evidence" value="ECO:0007669"/>
    <property type="project" value="UniProtKB-SubCell"/>
</dbReference>
<keyword evidence="7 12" id="KW-0067">ATP-binding</keyword>
<feature type="transmembrane region" description="Helical" evidence="12">
    <location>
        <begin position="300"/>
        <end position="321"/>
    </location>
</feature>
<keyword evidence="4 12" id="KW-0812">Transmembrane</keyword>
<dbReference type="InterPro" id="IPR044492">
    <property type="entry name" value="P_typ_ATPase_HD_dom"/>
</dbReference>
<dbReference type="InterPro" id="IPR006534">
    <property type="entry name" value="P-type_ATPase_IIIA"/>
</dbReference>
<dbReference type="AlphaFoldDB" id="A0A815CLB2"/>
<dbReference type="PRINTS" id="PR00119">
    <property type="entry name" value="CATATPASE"/>
</dbReference>
<dbReference type="Proteomes" id="UP000663889">
    <property type="component" value="Unassembled WGS sequence"/>
</dbReference>
<dbReference type="InterPro" id="IPR018303">
    <property type="entry name" value="ATPase_P-typ_P_site"/>
</dbReference>
<keyword evidence="5" id="KW-0479">Metal-binding</keyword>
<dbReference type="InterPro" id="IPR023299">
    <property type="entry name" value="ATPase_P-typ_cyto_dom_N"/>
</dbReference>
<dbReference type="NCBIfam" id="TIGR01647">
    <property type="entry name" value="ATPase-IIIA_H"/>
    <property type="match status" value="1"/>
</dbReference>
<dbReference type="GO" id="GO:0008553">
    <property type="term" value="F:P-type proton-exporting transporter activity"/>
    <property type="evidence" value="ECO:0007669"/>
    <property type="project" value="UniProtKB-UniRule"/>
</dbReference>
<keyword evidence="12" id="KW-0375">Hydrogen ion transport</keyword>
<dbReference type="InterPro" id="IPR004014">
    <property type="entry name" value="ATPase_P-typ_cation-transptr_N"/>
</dbReference>
<dbReference type="Gene3D" id="2.70.150.10">
    <property type="entry name" value="Calcium-transporting ATPase, cytoplasmic transduction domain A"/>
    <property type="match status" value="1"/>
</dbReference>
<feature type="transmembrane region" description="Helical" evidence="12">
    <location>
        <begin position="85"/>
        <end position="105"/>
    </location>
</feature>
<dbReference type="PRINTS" id="PR00120">
    <property type="entry name" value="HATPASE"/>
</dbReference>
<dbReference type="InterPro" id="IPR008250">
    <property type="entry name" value="ATPase_P-typ_transduc_dom_A_sf"/>
</dbReference>
<keyword evidence="9 12" id="KW-1278">Translocase</keyword>
<evidence type="ECO:0000256" key="10">
    <source>
        <dbReference type="ARBA" id="ARBA00022989"/>
    </source>
</evidence>
<evidence type="ECO:0000259" key="14">
    <source>
        <dbReference type="SMART" id="SM00831"/>
    </source>
</evidence>
<evidence type="ECO:0000313" key="16">
    <source>
        <dbReference type="Proteomes" id="UP000663889"/>
    </source>
</evidence>
<comment type="subcellular location">
    <subcellularLocation>
        <location evidence="12">Cell membrane</location>
        <topology evidence="12">Multi-pass membrane protein</topology>
    </subcellularLocation>
    <subcellularLocation>
        <location evidence="1">Membrane</location>
        <topology evidence="1">Multi-pass membrane protein</topology>
    </subcellularLocation>
</comment>
<comment type="catalytic activity">
    <reaction evidence="12">
        <text>ATP + H2O + H(+)(in) = ADP + phosphate + 2 H(+)(out)</text>
        <dbReference type="Rhea" id="RHEA:20852"/>
        <dbReference type="ChEBI" id="CHEBI:15377"/>
        <dbReference type="ChEBI" id="CHEBI:15378"/>
        <dbReference type="ChEBI" id="CHEBI:30616"/>
        <dbReference type="ChEBI" id="CHEBI:43474"/>
        <dbReference type="ChEBI" id="CHEBI:456216"/>
        <dbReference type="EC" id="7.1.2.1"/>
    </reaction>
</comment>
<evidence type="ECO:0000256" key="6">
    <source>
        <dbReference type="ARBA" id="ARBA00022741"/>
    </source>
</evidence>
<reference evidence="15" key="1">
    <citation type="submission" date="2021-02" db="EMBL/GenBank/DDBJ databases">
        <authorList>
            <person name="Nowell W R."/>
        </authorList>
    </citation>
    <scope>NUCLEOTIDE SEQUENCE</scope>
</reference>
<dbReference type="FunFam" id="3.40.1110.10:FF:000005">
    <property type="entry name" value="Plasma membrane ATPase"/>
    <property type="match status" value="1"/>
</dbReference>
<evidence type="ECO:0000256" key="8">
    <source>
        <dbReference type="ARBA" id="ARBA00022842"/>
    </source>
</evidence>
<keyword evidence="6 12" id="KW-0547">Nucleotide-binding</keyword>
<feature type="transmembrane region" description="Helical" evidence="12">
    <location>
        <begin position="265"/>
        <end position="288"/>
    </location>
</feature>
<dbReference type="Gene3D" id="1.20.1110.10">
    <property type="entry name" value="Calcium-transporting ATPase, transmembrane domain"/>
    <property type="match status" value="1"/>
</dbReference>
<dbReference type="Pfam" id="PF00702">
    <property type="entry name" value="Hydrolase"/>
    <property type="match status" value="1"/>
</dbReference>
<evidence type="ECO:0000256" key="2">
    <source>
        <dbReference type="ARBA" id="ARBA00008804"/>
    </source>
</evidence>
<dbReference type="SMART" id="SM00831">
    <property type="entry name" value="Cation_ATPase_N"/>
    <property type="match status" value="1"/>
</dbReference>
<dbReference type="GO" id="GO:0120029">
    <property type="term" value="P:proton export across plasma membrane"/>
    <property type="evidence" value="ECO:0007669"/>
    <property type="project" value="UniProtKB-UniRule"/>
</dbReference>
<comment type="caution">
    <text evidence="15">The sequence shown here is derived from an EMBL/GenBank/DDBJ whole genome shotgun (WGS) entry which is preliminary data.</text>
</comment>
<feature type="transmembrane region" description="Helical" evidence="12">
    <location>
        <begin position="817"/>
        <end position="838"/>
    </location>
</feature>
<feature type="compositionally biased region" description="Low complexity" evidence="13">
    <location>
        <begin position="913"/>
        <end position="924"/>
    </location>
</feature>
<dbReference type="InterPro" id="IPR023298">
    <property type="entry name" value="ATPase_P-typ_TM_dom_sf"/>
</dbReference>